<accession>A0A0C3BC53</accession>
<dbReference type="HOGENOM" id="CLU_047592_7_1_1"/>
<keyword evidence="3" id="KW-1185">Reference proteome</keyword>
<dbReference type="OrthoDB" id="2593747at2759"/>
<dbReference type="Pfam" id="PF00651">
    <property type="entry name" value="BTB"/>
    <property type="match status" value="1"/>
</dbReference>
<name>A0A0C3BC53_PILCF</name>
<dbReference type="InterPro" id="IPR011333">
    <property type="entry name" value="SKP1/BTB/POZ_sf"/>
</dbReference>
<dbReference type="PROSITE" id="PS50097">
    <property type="entry name" value="BTB"/>
    <property type="match status" value="1"/>
</dbReference>
<feature type="domain" description="BTB" evidence="1">
    <location>
        <begin position="9"/>
        <end position="78"/>
    </location>
</feature>
<evidence type="ECO:0000313" key="3">
    <source>
        <dbReference type="Proteomes" id="UP000054166"/>
    </source>
</evidence>
<dbReference type="SUPFAM" id="SSF54695">
    <property type="entry name" value="POZ domain"/>
    <property type="match status" value="1"/>
</dbReference>
<feature type="non-terminal residue" evidence="2">
    <location>
        <position position="176"/>
    </location>
</feature>
<evidence type="ECO:0000313" key="2">
    <source>
        <dbReference type="EMBL" id="KIM74907.1"/>
    </source>
</evidence>
<dbReference type="STRING" id="765440.A0A0C3BC53"/>
<dbReference type="InParanoid" id="A0A0C3BC53"/>
<feature type="non-terminal residue" evidence="2">
    <location>
        <position position="1"/>
    </location>
</feature>
<protein>
    <recommendedName>
        <fullName evidence="1">BTB domain-containing protein</fullName>
    </recommendedName>
</protein>
<dbReference type="Gene3D" id="3.30.710.10">
    <property type="entry name" value="Potassium Channel Kv1.1, Chain A"/>
    <property type="match status" value="1"/>
</dbReference>
<sequence>HAEYYFEDGNIIFLVENDLFRVHRHFFVRESVVFRDMLSIPSGSKTATEGLSDDKPILLQNVKSIDFERMMWMFYNKRCCRSYTDHTASGEKWSSIISLAHMWQFETMSYVAFKAYLALPDVGPVDKIAMRQKYDFPREVLLKVFVEICTRDAPLSVEEGQKIGLETLALIAQTRD</sequence>
<dbReference type="InterPro" id="IPR000210">
    <property type="entry name" value="BTB/POZ_dom"/>
</dbReference>
<proteinExistence type="predicted"/>
<reference evidence="3" key="2">
    <citation type="submission" date="2015-01" db="EMBL/GenBank/DDBJ databases">
        <title>Evolutionary Origins and Diversification of the Mycorrhizal Mutualists.</title>
        <authorList>
            <consortium name="DOE Joint Genome Institute"/>
            <consortium name="Mycorrhizal Genomics Consortium"/>
            <person name="Kohler A."/>
            <person name="Kuo A."/>
            <person name="Nagy L.G."/>
            <person name="Floudas D."/>
            <person name="Copeland A."/>
            <person name="Barry K.W."/>
            <person name="Cichocki N."/>
            <person name="Veneault-Fourrey C."/>
            <person name="LaButti K."/>
            <person name="Lindquist E.A."/>
            <person name="Lipzen A."/>
            <person name="Lundell T."/>
            <person name="Morin E."/>
            <person name="Murat C."/>
            <person name="Riley R."/>
            <person name="Ohm R."/>
            <person name="Sun H."/>
            <person name="Tunlid A."/>
            <person name="Henrissat B."/>
            <person name="Grigoriev I.V."/>
            <person name="Hibbett D.S."/>
            <person name="Martin F."/>
        </authorList>
    </citation>
    <scope>NUCLEOTIDE SEQUENCE [LARGE SCALE GENOMIC DNA]</scope>
    <source>
        <strain evidence="3">F 1598</strain>
    </source>
</reference>
<dbReference type="EMBL" id="KN833054">
    <property type="protein sequence ID" value="KIM74907.1"/>
    <property type="molecule type" value="Genomic_DNA"/>
</dbReference>
<evidence type="ECO:0000259" key="1">
    <source>
        <dbReference type="PROSITE" id="PS50097"/>
    </source>
</evidence>
<dbReference type="Proteomes" id="UP000054166">
    <property type="component" value="Unassembled WGS sequence"/>
</dbReference>
<reference evidence="2 3" key="1">
    <citation type="submission" date="2014-04" db="EMBL/GenBank/DDBJ databases">
        <authorList>
            <consortium name="DOE Joint Genome Institute"/>
            <person name="Kuo A."/>
            <person name="Tarkka M."/>
            <person name="Buscot F."/>
            <person name="Kohler A."/>
            <person name="Nagy L.G."/>
            <person name="Floudas D."/>
            <person name="Copeland A."/>
            <person name="Barry K.W."/>
            <person name="Cichocki N."/>
            <person name="Veneault-Fourrey C."/>
            <person name="LaButti K."/>
            <person name="Lindquist E.A."/>
            <person name="Lipzen A."/>
            <person name="Lundell T."/>
            <person name="Morin E."/>
            <person name="Murat C."/>
            <person name="Sun H."/>
            <person name="Tunlid A."/>
            <person name="Henrissat B."/>
            <person name="Grigoriev I.V."/>
            <person name="Hibbett D.S."/>
            <person name="Martin F."/>
            <person name="Nordberg H.P."/>
            <person name="Cantor M.N."/>
            <person name="Hua S.X."/>
        </authorList>
    </citation>
    <scope>NUCLEOTIDE SEQUENCE [LARGE SCALE GENOMIC DNA]</scope>
    <source>
        <strain evidence="2 3">F 1598</strain>
    </source>
</reference>
<gene>
    <name evidence="2" type="ORF">PILCRDRAFT_25199</name>
</gene>
<organism evidence="2 3">
    <name type="scientific">Piloderma croceum (strain F 1598)</name>
    <dbReference type="NCBI Taxonomy" id="765440"/>
    <lineage>
        <taxon>Eukaryota</taxon>
        <taxon>Fungi</taxon>
        <taxon>Dikarya</taxon>
        <taxon>Basidiomycota</taxon>
        <taxon>Agaricomycotina</taxon>
        <taxon>Agaricomycetes</taxon>
        <taxon>Agaricomycetidae</taxon>
        <taxon>Atheliales</taxon>
        <taxon>Atheliaceae</taxon>
        <taxon>Piloderma</taxon>
    </lineage>
</organism>
<dbReference type="AlphaFoldDB" id="A0A0C3BC53"/>